<sequence length="134" mass="15060">MLTYFKGCTGSLIGATLIFFLLINDPLENIKLLSLITPFIFIGGIFGFFLLKILHSKNISSFWLSLLCFVLLGEFFALILHYFLPFPWILNLMTVVGSATFFLVHQIKNAAFSLFLAFIGPLSSLTLGFATRHM</sequence>
<protein>
    <submittedName>
        <fullName evidence="2">Uncharacterized protein</fullName>
    </submittedName>
</protein>
<accession>A0A0K9YPD5</accession>
<dbReference type="PATRIC" id="fig|54915.3.peg.2375"/>
<keyword evidence="1" id="KW-0812">Transmembrane</keyword>
<dbReference type="Proteomes" id="UP000036834">
    <property type="component" value="Unassembled WGS sequence"/>
</dbReference>
<reference evidence="3" key="1">
    <citation type="submission" date="2015-07" db="EMBL/GenBank/DDBJ databases">
        <title>Genome sequencing project for genomic taxonomy and phylogenomics of Bacillus-like bacteria.</title>
        <authorList>
            <person name="Liu B."/>
            <person name="Wang J."/>
            <person name="Zhu Y."/>
            <person name="Liu G."/>
            <person name="Chen Q."/>
            <person name="Chen Z."/>
            <person name="Lan J."/>
            <person name="Che J."/>
            <person name="Ge C."/>
            <person name="Shi H."/>
            <person name="Pan Z."/>
            <person name="Liu X."/>
        </authorList>
    </citation>
    <scope>NUCLEOTIDE SEQUENCE [LARGE SCALE GENOMIC DNA]</scope>
    <source>
        <strain evidence="3">DSM 9887</strain>
    </source>
</reference>
<evidence type="ECO:0000256" key="1">
    <source>
        <dbReference type="SAM" id="Phobius"/>
    </source>
</evidence>
<organism evidence="2 3">
    <name type="scientific">Brevibacillus reuszeri</name>
    <dbReference type="NCBI Taxonomy" id="54915"/>
    <lineage>
        <taxon>Bacteria</taxon>
        <taxon>Bacillati</taxon>
        <taxon>Bacillota</taxon>
        <taxon>Bacilli</taxon>
        <taxon>Bacillales</taxon>
        <taxon>Paenibacillaceae</taxon>
        <taxon>Brevibacillus</taxon>
    </lineage>
</organism>
<gene>
    <name evidence="2" type="ORF">ADS79_16610</name>
</gene>
<dbReference type="AlphaFoldDB" id="A0A0K9YPD5"/>
<feature type="transmembrane region" description="Helical" evidence="1">
    <location>
        <begin position="111"/>
        <end position="130"/>
    </location>
</feature>
<feature type="transmembrane region" description="Helical" evidence="1">
    <location>
        <begin position="7"/>
        <end position="24"/>
    </location>
</feature>
<feature type="transmembrane region" description="Helical" evidence="1">
    <location>
        <begin position="63"/>
        <end position="82"/>
    </location>
</feature>
<feature type="transmembrane region" description="Helical" evidence="1">
    <location>
        <begin position="88"/>
        <end position="104"/>
    </location>
</feature>
<evidence type="ECO:0000313" key="2">
    <source>
        <dbReference type="EMBL" id="KNB70536.1"/>
    </source>
</evidence>
<dbReference type="EMBL" id="LGIQ01000009">
    <property type="protein sequence ID" value="KNB70536.1"/>
    <property type="molecule type" value="Genomic_DNA"/>
</dbReference>
<keyword evidence="1" id="KW-0472">Membrane</keyword>
<name>A0A0K9YPD5_9BACL</name>
<feature type="transmembrane region" description="Helical" evidence="1">
    <location>
        <begin position="30"/>
        <end position="51"/>
    </location>
</feature>
<proteinExistence type="predicted"/>
<keyword evidence="1" id="KW-1133">Transmembrane helix</keyword>
<dbReference type="RefSeq" id="WP_049739529.1">
    <property type="nucleotide sequence ID" value="NZ_BJON01000014.1"/>
</dbReference>
<evidence type="ECO:0000313" key="3">
    <source>
        <dbReference type="Proteomes" id="UP000036834"/>
    </source>
</evidence>
<comment type="caution">
    <text evidence="2">The sequence shown here is derived from an EMBL/GenBank/DDBJ whole genome shotgun (WGS) entry which is preliminary data.</text>
</comment>